<organism evidence="2 3">
    <name type="scientific">Blepharisma stoltei</name>
    <dbReference type="NCBI Taxonomy" id="1481888"/>
    <lineage>
        <taxon>Eukaryota</taxon>
        <taxon>Sar</taxon>
        <taxon>Alveolata</taxon>
        <taxon>Ciliophora</taxon>
        <taxon>Postciliodesmatophora</taxon>
        <taxon>Heterotrichea</taxon>
        <taxon>Heterotrichida</taxon>
        <taxon>Blepharismidae</taxon>
        <taxon>Blepharisma</taxon>
    </lineage>
</organism>
<comment type="caution">
    <text evidence="2">The sequence shown here is derived from an EMBL/GenBank/DDBJ whole genome shotgun (WGS) entry which is preliminary data.</text>
</comment>
<keyword evidence="3" id="KW-1185">Reference proteome</keyword>
<dbReference type="AlphaFoldDB" id="A0AAU9IYB2"/>
<proteinExistence type="predicted"/>
<evidence type="ECO:0000313" key="3">
    <source>
        <dbReference type="Proteomes" id="UP001162131"/>
    </source>
</evidence>
<gene>
    <name evidence="2" type="ORF">BSTOLATCC_MIC20641</name>
</gene>
<evidence type="ECO:0008006" key="4">
    <source>
        <dbReference type="Google" id="ProtNLM"/>
    </source>
</evidence>
<protein>
    <recommendedName>
        <fullName evidence="4">START domain-containing protein</fullName>
    </recommendedName>
</protein>
<dbReference type="InterPro" id="IPR023393">
    <property type="entry name" value="START-like_dom_sf"/>
</dbReference>
<dbReference type="SUPFAM" id="SSF55961">
    <property type="entry name" value="Bet v1-like"/>
    <property type="match status" value="1"/>
</dbReference>
<reference evidence="2" key="1">
    <citation type="submission" date="2021-09" db="EMBL/GenBank/DDBJ databases">
        <authorList>
            <consortium name="AG Swart"/>
            <person name="Singh M."/>
            <person name="Singh A."/>
            <person name="Seah K."/>
            <person name="Emmerich C."/>
        </authorList>
    </citation>
    <scope>NUCLEOTIDE SEQUENCE</scope>
    <source>
        <strain evidence="2">ATCC30299</strain>
    </source>
</reference>
<sequence length="302" mass="34985">MGCCQTREAKGNILENERLSYQGLRPEPWPFAKENLYKKNEEAKSEDEEGKNKESDADTTISIKKEESVIENPQVPEEFGNLAKSLAEIKPIEDSLLDLKTHPFPSQEFADVYRELPELCSENKWVPLVEDCNLEIFKRISSDFNRDCVVLKARILFNATVSLNSIFETFHTPMLYKNWDDSYIDAEVISGTLFMDWVVLSRRDHKNIQRNYSDKWSTRKDKNTIITIVRGEELVENVEEAGKTVFQAILIRKIDLGILVTLIQQIDCRPIMKMPANTLMIEKFKKTTSNVLTLLESRINEW</sequence>
<evidence type="ECO:0000256" key="1">
    <source>
        <dbReference type="SAM" id="MobiDB-lite"/>
    </source>
</evidence>
<evidence type="ECO:0000313" key="2">
    <source>
        <dbReference type="EMBL" id="CAG9318159.1"/>
    </source>
</evidence>
<name>A0AAU9IYB2_9CILI</name>
<accession>A0AAU9IYB2</accession>
<feature type="region of interest" description="Disordered" evidence="1">
    <location>
        <begin position="35"/>
        <end position="64"/>
    </location>
</feature>
<dbReference type="Proteomes" id="UP001162131">
    <property type="component" value="Unassembled WGS sequence"/>
</dbReference>
<dbReference type="EMBL" id="CAJZBQ010000020">
    <property type="protein sequence ID" value="CAG9318159.1"/>
    <property type="molecule type" value="Genomic_DNA"/>
</dbReference>
<dbReference type="Gene3D" id="3.30.530.20">
    <property type="match status" value="1"/>
</dbReference>